<feature type="active site" description="Proton acceptor" evidence="5">
    <location>
        <position position="135"/>
    </location>
</feature>
<proteinExistence type="inferred from homology"/>
<dbReference type="InterPro" id="IPR016181">
    <property type="entry name" value="Acyl_CoA_acyltransferase"/>
</dbReference>
<evidence type="ECO:0000256" key="5">
    <source>
        <dbReference type="HAMAP-Rule" id="MF_02210"/>
    </source>
</evidence>
<feature type="binding site" evidence="5">
    <location>
        <position position="140"/>
    </location>
    <ligand>
        <name>acetyl-CoA</name>
        <dbReference type="ChEBI" id="CHEBI:57288"/>
    </ligand>
</feature>
<dbReference type="AlphaFoldDB" id="A0A450SI19"/>
<keyword evidence="2 5" id="KW-0963">Cytoplasm</keyword>
<evidence type="ECO:0000313" key="7">
    <source>
        <dbReference type="EMBL" id="VFJ52920.1"/>
    </source>
</evidence>
<gene>
    <name evidence="5" type="primary">rimI</name>
    <name evidence="7" type="ORF">BECKFW1821B_GA0114236_101331</name>
</gene>
<feature type="active site" description="Proton donor" evidence="5">
    <location>
        <position position="147"/>
    </location>
</feature>
<evidence type="ECO:0000256" key="1">
    <source>
        <dbReference type="ARBA" id="ARBA00005395"/>
    </source>
</evidence>
<name>A0A450SI19_9GAMM</name>
<dbReference type="GO" id="GO:0008999">
    <property type="term" value="F:protein-N-terminal-alanine acetyltransferase activity"/>
    <property type="evidence" value="ECO:0007669"/>
    <property type="project" value="UniProtKB-UniRule"/>
</dbReference>
<dbReference type="Pfam" id="PF00583">
    <property type="entry name" value="Acetyltransf_1"/>
    <property type="match status" value="1"/>
</dbReference>
<dbReference type="Gene3D" id="3.40.630.30">
    <property type="match status" value="1"/>
</dbReference>
<keyword evidence="3 5" id="KW-0808">Transferase</keyword>
<evidence type="ECO:0000259" key="6">
    <source>
        <dbReference type="PROSITE" id="PS51186"/>
    </source>
</evidence>
<comment type="catalytic activity">
    <reaction evidence="5">
        <text>N-terminal L-alanyl-[ribosomal protein bS18] + acetyl-CoA = N-terminal N(alpha)-acetyl-L-alanyl-[ribosomal protein bS18] + CoA + H(+)</text>
        <dbReference type="Rhea" id="RHEA:43756"/>
        <dbReference type="Rhea" id="RHEA-COMP:10676"/>
        <dbReference type="Rhea" id="RHEA-COMP:10677"/>
        <dbReference type="ChEBI" id="CHEBI:15378"/>
        <dbReference type="ChEBI" id="CHEBI:57287"/>
        <dbReference type="ChEBI" id="CHEBI:57288"/>
        <dbReference type="ChEBI" id="CHEBI:64718"/>
        <dbReference type="ChEBI" id="CHEBI:83683"/>
        <dbReference type="EC" id="2.3.1.266"/>
    </reaction>
</comment>
<dbReference type="GO" id="GO:0005737">
    <property type="term" value="C:cytoplasm"/>
    <property type="evidence" value="ECO:0007669"/>
    <property type="project" value="UniProtKB-SubCell"/>
</dbReference>
<comment type="caution">
    <text evidence="5">Lacks conserved residue(s) required for the propagation of feature annotation.</text>
</comment>
<dbReference type="NCBIfam" id="TIGR01575">
    <property type="entry name" value="rimI"/>
    <property type="match status" value="1"/>
</dbReference>
<comment type="function">
    <text evidence="5">Acetylates the N-terminal alanine of ribosomal protein bS18.</text>
</comment>
<keyword evidence="4 5" id="KW-0012">Acyltransferase</keyword>
<dbReference type="PANTHER" id="PTHR43420:SF12">
    <property type="entry name" value="N-ACETYLTRANSFERASE DOMAIN-CONTAINING PROTEIN"/>
    <property type="match status" value="1"/>
</dbReference>
<dbReference type="SUPFAM" id="SSF55729">
    <property type="entry name" value="Acyl-CoA N-acyltransferases (Nat)"/>
    <property type="match status" value="1"/>
</dbReference>
<dbReference type="InterPro" id="IPR006464">
    <property type="entry name" value="AcTrfase_RimI/Ard1"/>
</dbReference>
<dbReference type="PANTHER" id="PTHR43420">
    <property type="entry name" value="ACETYLTRANSFERASE"/>
    <property type="match status" value="1"/>
</dbReference>
<dbReference type="HAMAP" id="MF_02210">
    <property type="entry name" value="RimI"/>
    <property type="match status" value="1"/>
</dbReference>
<dbReference type="InterPro" id="IPR043690">
    <property type="entry name" value="RimI"/>
</dbReference>
<dbReference type="CDD" id="cd04301">
    <property type="entry name" value="NAT_SF"/>
    <property type="match status" value="1"/>
</dbReference>
<protein>
    <recommendedName>
        <fullName evidence="5">[Ribosomal protein bS18]-alanine N-acetyltransferase</fullName>
        <ecNumber evidence="5">2.3.1.266</ecNumber>
    </recommendedName>
</protein>
<dbReference type="EC" id="2.3.1.266" evidence="5"/>
<dbReference type="PROSITE" id="PS51186">
    <property type="entry name" value="GNAT"/>
    <property type="match status" value="1"/>
</dbReference>
<sequence length="184" mass="20594">MMRTPSDDFEYAFGSGKPNTNYLKPPVDMHSLFPVPRPMTEDDLDMVIDIERASYAFPWTIGIFRDCLRAGYCCQLLEQQGCLLGYGIISIGGGEAQLLNLCIREDHRNLGLGYRLLAHLVDIARKHDADSMFLEVRPSNHAALNLYRHVGFNEVGIRPAYYPGKDGPDDAVILALALDNTFSK</sequence>
<evidence type="ECO:0000256" key="3">
    <source>
        <dbReference type="ARBA" id="ARBA00022679"/>
    </source>
</evidence>
<comment type="subcellular location">
    <subcellularLocation>
        <location evidence="5">Cytoplasm</location>
    </subcellularLocation>
</comment>
<dbReference type="InterPro" id="IPR000182">
    <property type="entry name" value="GNAT_dom"/>
</dbReference>
<dbReference type="EMBL" id="CAADFD010000013">
    <property type="protein sequence ID" value="VFJ52920.1"/>
    <property type="molecule type" value="Genomic_DNA"/>
</dbReference>
<evidence type="ECO:0000256" key="4">
    <source>
        <dbReference type="ARBA" id="ARBA00023315"/>
    </source>
</evidence>
<accession>A0A450SI19</accession>
<feature type="domain" description="N-acetyltransferase" evidence="6">
    <location>
        <begin position="34"/>
        <end position="179"/>
    </location>
</feature>
<dbReference type="InterPro" id="IPR050680">
    <property type="entry name" value="YpeA/RimI_acetyltransf"/>
</dbReference>
<reference evidence="7" key="1">
    <citation type="submission" date="2019-02" db="EMBL/GenBank/DDBJ databases">
        <authorList>
            <person name="Gruber-Vodicka R. H."/>
            <person name="Seah K. B. B."/>
        </authorList>
    </citation>
    <scope>NUCLEOTIDE SEQUENCE</scope>
    <source>
        <strain evidence="7">BECK_BZ106</strain>
    </source>
</reference>
<organism evidence="7">
    <name type="scientific">Candidatus Kentrum sp. FW</name>
    <dbReference type="NCBI Taxonomy" id="2126338"/>
    <lineage>
        <taxon>Bacteria</taxon>
        <taxon>Pseudomonadati</taxon>
        <taxon>Pseudomonadota</taxon>
        <taxon>Gammaproteobacteria</taxon>
        <taxon>Candidatus Kentrum</taxon>
    </lineage>
</organism>
<evidence type="ECO:0000256" key="2">
    <source>
        <dbReference type="ARBA" id="ARBA00022490"/>
    </source>
</evidence>
<comment type="similarity">
    <text evidence="1 5">Belongs to the acetyltransferase family. RimI subfamily.</text>
</comment>